<dbReference type="STRING" id="1094715.GCA_000236165_03280"/>
<keyword evidence="2 6" id="KW-0698">rRNA processing</keyword>
<sequence>MTNSLATGIGTLYIVATPIGNREDITFRALEVLKSVDLILAEDTRHSLQLLSALGIKNRLESLHAHNENDKSNQIIDYLLAGQSIALISDAGTPLISDPGFLLVKLARQQHIPVTPIPGACALITALCAAGIPCDSFLFLGFLPAKHQARISKLKSLITEPHTLIFYESTHRILECIDDMSEIFGQSCEIVLAKELTKTFERFINGTLKEVKDWLLREPAHVKGEFVLLVPPRPAVIEPGADEKLLEILLKELPLKQAVTIACKLSNRSKNELYEKALAIKNQSS</sequence>
<reference evidence="9 10" key="1">
    <citation type="submission" date="2018-06" db="EMBL/GenBank/DDBJ databases">
        <authorList>
            <consortium name="Pathogen Informatics"/>
            <person name="Doyle S."/>
        </authorList>
    </citation>
    <scope>NUCLEOTIDE SEQUENCE [LARGE SCALE GENOMIC DNA]</scope>
    <source>
        <strain evidence="9 10">NCTC11370</strain>
    </source>
</reference>
<dbReference type="AlphaFoldDB" id="A0A377GEG2"/>
<comment type="catalytic activity">
    <reaction evidence="6">
        <text>cytidine(1402) in 16S rRNA + S-adenosyl-L-methionine = 2'-O-methylcytidine(1402) in 16S rRNA + S-adenosyl-L-homocysteine + H(+)</text>
        <dbReference type="Rhea" id="RHEA:42924"/>
        <dbReference type="Rhea" id="RHEA-COMP:10285"/>
        <dbReference type="Rhea" id="RHEA-COMP:10286"/>
        <dbReference type="ChEBI" id="CHEBI:15378"/>
        <dbReference type="ChEBI" id="CHEBI:57856"/>
        <dbReference type="ChEBI" id="CHEBI:59789"/>
        <dbReference type="ChEBI" id="CHEBI:74495"/>
        <dbReference type="ChEBI" id="CHEBI:82748"/>
        <dbReference type="EC" id="2.1.1.198"/>
    </reaction>
</comment>
<keyword evidence="10" id="KW-1185">Reference proteome</keyword>
<feature type="domain" description="RsmI HTH" evidence="8">
    <location>
        <begin position="241"/>
        <end position="281"/>
    </location>
</feature>
<comment type="similarity">
    <text evidence="6">Belongs to the methyltransferase superfamily. RsmI family.</text>
</comment>
<dbReference type="InterPro" id="IPR053910">
    <property type="entry name" value="RsmI_HTH"/>
</dbReference>
<dbReference type="HAMAP" id="MF_01877">
    <property type="entry name" value="16SrRNA_methyltr_I"/>
    <property type="match status" value="1"/>
</dbReference>
<dbReference type="GeneID" id="93294152"/>
<dbReference type="PROSITE" id="PS01296">
    <property type="entry name" value="RSMI"/>
    <property type="match status" value="1"/>
</dbReference>
<dbReference type="FunFam" id="3.40.1010.10:FF:000007">
    <property type="entry name" value="Ribosomal RNA small subunit methyltransferase I"/>
    <property type="match status" value="1"/>
</dbReference>
<evidence type="ECO:0000259" key="8">
    <source>
        <dbReference type="Pfam" id="PF23016"/>
    </source>
</evidence>
<dbReference type="PIRSF" id="PIRSF005917">
    <property type="entry name" value="MTase_YraL"/>
    <property type="match status" value="1"/>
</dbReference>
<dbReference type="RefSeq" id="WP_019350362.1">
    <property type="nucleotide sequence ID" value="NZ_JAPHOS010000001.1"/>
</dbReference>
<protein>
    <recommendedName>
        <fullName evidence="6">Ribosomal RNA small subunit methyltransferase I</fullName>
        <ecNumber evidence="6">2.1.1.198</ecNumber>
    </recommendedName>
    <alternativeName>
        <fullName evidence="6">16S rRNA 2'-O-ribose C1402 methyltransferase</fullName>
    </alternativeName>
    <alternativeName>
        <fullName evidence="6">rRNA (cytidine-2'-O-)-methyltransferase RsmI</fullName>
    </alternativeName>
</protein>
<evidence type="ECO:0000256" key="5">
    <source>
        <dbReference type="ARBA" id="ARBA00022691"/>
    </source>
</evidence>
<dbReference type="EMBL" id="UGGT01000001">
    <property type="protein sequence ID" value="STO23187.1"/>
    <property type="molecule type" value="Genomic_DNA"/>
</dbReference>
<dbReference type="Gene3D" id="3.40.1010.10">
    <property type="entry name" value="Cobalt-precorrin-4 Transmethylase, Domain 1"/>
    <property type="match status" value="1"/>
</dbReference>
<keyword evidence="4 6" id="KW-0808">Transferase</keyword>
<dbReference type="InterPro" id="IPR008189">
    <property type="entry name" value="rRNA_ssu_MeTfrase_I"/>
</dbReference>
<dbReference type="Pfam" id="PF23016">
    <property type="entry name" value="RsmI_C"/>
    <property type="match status" value="1"/>
</dbReference>
<dbReference type="NCBIfam" id="TIGR00096">
    <property type="entry name" value="16S rRNA (cytidine(1402)-2'-O)-methyltransferase"/>
    <property type="match status" value="1"/>
</dbReference>
<evidence type="ECO:0000259" key="7">
    <source>
        <dbReference type="Pfam" id="PF00590"/>
    </source>
</evidence>
<name>A0A377GEG2_9GAMM</name>
<keyword evidence="3 6" id="KW-0489">Methyltransferase</keyword>
<dbReference type="Pfam" id="PF00590">
    <property type="entry name" value="TP_methylase"/>
    <property type="match status" value="1"/>
</dbReference>
<evidence type="ECO:0000313" key="9">
    <source>
        <dbReference type="EMBL" id="STO23187.1"/>
    </source>
</evidence>
<feature type="domain" description="Tetrapyrrole methylase" evidence="7">
    <location>
        <begin position="11"/>
        <end position="211"/>
    </location>
</feature>
<evidence type="ECO:0000313" key="10">
    <source>
        <dbReference type="Proteomes" id="UP000254554"/>
    </source>
</evidence>
<dbReference type="OrthoDB" id="9809084at2"/>
<gene>
    <name evidence="6 9" type="primary">rsmI</name>
    <name evidence="9" type="ORF">NCTC11370_03294</name>
</gene>
<dbReference type="EC" id="2.1.1.198" evidence="6"/>
<evidence type="ECO:0000256" key="1">
    <source>
        <dbReference type="ARBA" id="ARBA00022490"/>
    </source>
</evidence>
<dbReference type="SUPFAM" id="SSF53790">
    <property type="entry name" value="Tetrapyrrole methylase"/>
    <property type="match status" value="1"/>
</dbReference>
<dbReference type="InterPro" id="IPR035996">
    <property type="entry name" value="4pyrrol_Methylase_sf"/>
</dbReference>
<keyword evidence="1 6" id="KW-0963">Cytoplasm</keyword>
<dbReference type="InterPro" id="IPR018063">
    <property type="entry name" value="SAM_MeTrfase_RsmI_CS"/>
</dbReference>
<evidence type="ECO:0000256" key="3">
    <source>
        <dbReference type="ARBA" id="ARBA00022603"/>
    </source>
</evidence>
<dbReference type="InterPro" id="IPR014777">
    <property type="entry name" value="4pyrrole_Mease_sub1"/>
</dbReference>
<accession>A0A377GEG2</accession>
<dbReference type="CDD" id="cd11648">
    <property type="entry name" value="RsmI"/>
    <property type="match status" value="1"/>
</dbReference>
<organism evidence="9 10">
    <name type="scientific">Fluoribacter dumoffii</name>
    <dbReference type="NCBI Taxonomy" id="463"/>
    <lineage>
        <taxon>Bacteria</taxon>
        <taxon>Pseudomonadati</taxon>
        <taxon>Pseudomonadota</taxon>
        <taxon>Gammaproteobacteria</taxon>
        <taxon>Legionellales</taxon>
        <taxon>Legionellaceae</taxon>
        <taxon>Fluoribacter</taxon>
    </lineage>
</organism>
<dbReference type="FunFam" id="3.30.950.10:FF:000002">
    <property type="entry name" value="Ribosomal RNA small subunit methyltransferase I"/>
    <property type="match status" value="1"/>
</dbReference>
<dbReference type="Gene3D" id="3.30.950.10">
    <property type="entry name" value="Methyltransferase, Cobalt-precorrin-4 Transmethylase, Domain 2"/>
    <property type="match status" value="1"/>
</dbReference>
<dbReference type="InterPro" id="IPR000878">
    <property type="entry name" value="4pyrrol_Mease"/>
</dbReference>
<evidence type="ECO:0000256" key="6">
    <source>
        <dbReference type="HAMAP-Rule" id="MF_01877"/>
    </source>
</evidence>
<proteinExistence type="inferred from homology"/>
<dbReference type="PANTHER" id="PTHR46111:SF1">
    <property type="entry name" value="RIBOSOMAL RNA SMALL SUBUNIT METHYLTRANSFERASE I"/>
    <property type="match status" value="1"/>
</dbReference>
<evidence type="ECO:0000256" key="2">
    <source>
        <dbReference type="ARBA" id="ARBA00022552"/>
    </source>
</evidence>
<dbReference type="GO" id="GO:0070677">
    <property type="term" value="F:rRNA (cytosine-2'-O-)-methyltransferase activity"/>
    <property type="evidence" value="ECO:0007669"/>
    <property type="project" value="UniProtKB-UniRule"/>
</dbReference>
<comment type="function">
    <text evidence="6">Catalyzes the 2'-O-methylation of the ribose of cytidine 1402 (C1402) in 16S rRNA.</text>
</comment>
<dbReference type="GO" id="GO:0005737">
    <property type="term" value="C:cytoplasm"/>
    <property type="evidence" value="ECO:0007669"/>
    <property type="project" value="UniProtKB-SubCell"/>
</dbReference>
<dbReference type="InterPro" id="IPR014776">
    <property type="entry name" value="4pyrrole_Mease_sub2"/>
</dbReference>
<evidence type="ECO:0000256" key="4">
    <source>
        <dbReference type="ARBA" id="ARBA00022679"/>
    </source>
</evidence>
<dbReference type="PANTHER" id="PTHR46111">
    <property type="entry name" value="RIBOSOMAL RNA SMALL SUBUNIT METHYLTRANSFERASE I"/>
    <property type="match status" value="1"/>
</dbReference>
<keyword evidence="5 6" id="KW-0949">S-adenosyl-L-methionine</keyword>
<comment type="subcellular location">
    <subcellularLocation>
        <location evidence="6">Cytoplasm</location>
    </subcellularLocation>
</comment>
<dbReference type="Proteomes" id="UP000254554">
    <property type="component" value="Unassembled WGS sequence"/>
</dbReference>